<sequence>MKVKFICPLFVVRDMDVSRKFYENMLGQEVEHDFGENISFRGGFAIHLMSHYASLTGQNDIIFNSNNAELYFESVEIAALRDALTGSGVRFIHDIREQPWRQQVMRFYDPDGHIIEVGEPLGCTARRLSGSGMDARQISEAMGVPQQAIDTWLQGQPTQ</sequence>
<dbReference type="RefSeq" id="WP_062039494.1">
    <property type="nucleotide sequence ID" value="NZ_DF968182.1"/>
</dbReference>
<dbReference type="InterPro" id="IPR029068">
    <property type="entry name" value="Glyas_Bleomycin-R_OHBP_Dase"/>
</dbReference>
<dbReference type="AlphaFoldDB" id="A0A0S7C277"/>
<accession>A0A0S7C277</accession>
<feature type="domain" description="VOC" evidence="1">
    <location>
        <begin position="4"/>
        <end position="120"/>
    </location>
</feature>
<dbReference type="Gene3D" id="3.10.180.10">
    <property type="entry name" value="2,3-Dihydroxybiphenyl 1,2-Dioxygenase, domain 1"/>
    <property type="match status" value="1"/>
</dbReference>
<organism evidence="2">
    <name type="scientific">Lentimicrobium saccharophilum</name>
    <dbReference type="NCBI Taxonomy" id="1678841"/>
    <lineage>
        <taxon>Bacteria</taxon>
        <taxon>Pseudomonadati</taxon>
        <taxon>Bacteroidota</taxon>
        <taxon>Bacteroidia</taxon>
        <taxon>Bacteroidales</taxon>
        <taxon>Lentimicrobiaceae</taxon>
        <taxon>Lentimicrobium</taxon>
    </lineage>
</organism>
<dbReference type="OrthoDB" id="9815599at2"/>
<dbReference type="Proteomes" id="UP000053091">
    <property type="component" value="Unassembled WGS sequence"/>
</dbReference>
<dbReference type="InterPro" id="IPR025870">
    <property type="entry name" value="Glyoxalase-like_dom"/>
</dbReference>
<keyword evidence="3" id="KW-1185">Reference proteome</keyword>
<gene>
    <name evidence="2" type="ORF">TBC1_111056</name>
</gene>
<evidence type="ECO:0000313" key="2">
    <source>
        <dbReference type="EMBL" id="GAP42915.1"/>
    </source>
</evidence>
<dbReference type="InterPro" id="IPR037523">
    <property type="entry name" value="VOC_core"/>
</dbReference>
<dbReference type="GO" id="GO:0051213">
    <property type="term" value="F:dioxygenase activity"/>
    <property type="evidence" value="ECO:0007669"/>
    <property type="project" value="UniProtKB-KW"/>
</dbReference>
<proteinExistence type="predicted"/>
<dbReference type="PATRIC" id="fig|1678841.3.peg.1195"/>
<dbReference type="EMBL" id="DF968182">
    <property type="protein sequence ID" value="GAP42915.1"/>
    <property type="molecule type" value="Genomic_DNA"/>
</dbReference>
<reference evidence="2" key="1">
    <citation type="journal article" date="2015" name="Genome Announc.">
        <title>Draft Genome Sequence of Bacteroidales Strain TBC1, a Novel Isolate from a Methanogenic Wastewater Treatment System.</title>
        <authorList>
            <person name="Tourlousse D.M."/>
            <person name="Matsuura N."/>
            <person name="Sun L."/>
            <person name="Toyonaga M."/>
            <person name="Kuroda K."/>
            <person name="Ohashi A."/>
            <person name="Cruz R."/>
            <person name="Yamaguchi T."/>
            <person name="Sekiguchi Y."/>
        </authorList>
    </citation>
    <scope>NUCLEOTIDE SEQUENCE [LARGE SCALE GENOMIC DNA]</scope>
    <source>
        <strain evidence="2">TBC1</strain>
    </source>
</reference>
<protein>
    <submittedName>
        <fullName evidence="2">Catechol 2,3-dioxygenase</fullName>
    </submittedName>
</protein>
<dbReference type="PROSITE" id="PS51819">
    <property type="entry name" value="VOC"/>
    <property type="match status" value="1"/>
</dbReference>
<evidence type="ECO:0000259" key="1">
    <source>
        <dbReference type="PROSITE" id="PS51819"/>
    </source>
</evidence>
<keyword evidence="2" id="KW-0560">Oxidoreductase</keyword>
<dbReference type="Pfam" id="PF12681">
    <property type="entry name" value="Glyoxalase_2"/>
    <property type="match status" value="1"/>
</dbReference>
<keyword evidence="2" id="KW-0223">Dioxygenase</keyword>
<dbReference type="SUPFAM" id="SSF54593">
    <property type="entry name" value="Glyoxalase/Bleomycin resistance protein/Dihydroxybiphenyl dioxygenase"/>
    <property type="match status" value="1"/>
</dbReference>
<dbReference type="STRING" id="1678841.TBC1_111056"/>
<evidence type="ECO:0000313" key="3">
    <source>
        <dbReference type="Proteomes" id="UP000053091"/>
    </source>
</evidence>
<name>A0A0S7C277_9BACT</name>